<evidence type="ECO:0000313" key="10">
    <source>
        <dbReference type="Proteomes" id="UP000295151"/>
    </source>
</evidence>
<dbReference type="GO" id="GO:0016491">
    <property type="term" value="F:oxidoreductase activity"/>
    <property type="evidence" value="ECO:0007669"/>
    <property type="project" value="InterPro"/>
</dbReference>
<dbReference type="RefSeq" id="WP_133985149.1">
    <property type="nucleotide sequence ID" value="NZ_SOCE01000003.1"/>
</dbReference>
<comment type="caution">
    <text evidence="9">The sequence shown here is derived from an EMBL/GenBank/DDBJ whole genome shotgun (WGS) entry which is preliminary data.</text>
</comment>
<dbReference type="SUPFAM" id="SSF81648">
    <property type="entry name" value="a domain/subunit of cytochrome bc1 complex (Ubiquinol-cytochrome c reductase)"/>
    <property type="match status" value="1"/>
</dbReference>
<evidence type="ECO:0000256" key="2">
    <source>
        <dbReference type="ARBA" id="ARBA00012951"/>
    </source>
</evidence>
<dbReference type="PANTHER" id="PTHR19271:SF16">
    <property type="entry name" value="CYTOCHROME B"/>
    <property type="match status" value="1"/>
</dbReference>
<evidence type="ECO:0000256" key="1">
    <source>
        <dbReference type="ARBA" id="ARBA00001971"/>
    </source>
</evidence>
<dbReference type="PANTHER" id="PTHR19271">
    <property type="entry name" value="CYTOCHROME B"/>
    <property type="match status" value="1"/>
</dbReference>
<feature type="region of interest" description="Disordered" evidence="6">
    <location>
        <begin position="486"/>
        <end position="519"/>
    </location>
</feature>
<keyword evidence="7" id="KW-1133">Transmembrane helix</keyword>
<sequence length="519" mass="56338">MHRSLRDLRERVFPDHWSLLFGQVAFYSFVVVMVTGVVLMVQYEPSVDHVVYDGPYAPLRGVSMSRALDSTLAISFEVRAGLLVRQVHHWASLLMVAAIMLHLLRLFFTGGFRRPRRLSWLVVFGLLIVTLGACLTGTALPDDMLSGSSLAVTDGVVKSVPFVGSDLSRLLFGGEFPGNVIARFYPLHVYVLPAVLVALFIVLAVLALKRRPAQFAGPGRTNDNVVGRPAVVAAVKGAGMFCFVVGVALLMGATATINPIWMYGPADPANASAGIGPAWYLAFLDGALRLAPGWEVVWWGRTITLAVLLPVVLCTLFLVLVAVYPFIESWIIGDQGDQNLLERPRHNPIRTGIGVAGIVFYGVLWAAAGADTMAVLFHLSVNSLIHLFQVLLIVGPPAAFVLTRRICVGLQKRDLELAVHGIETGRVVRLPDGGYVEDHRPVDAYRRWRLAGFVPAVPAQLSDTGQRISSVRRLRVRLATLFDQDRLTPSPGVRPSPLTPGPRTTGPSSEVRSLGGSGK</sequence>
<comment type="catalytic activity">
    <reaction evidence="4">
        <text>a quinol + 2 Fe(III)-[cytochrome c](out) = a quinone + 2 Fe(II)-[cytochrome c](out) + 2 H(+)(out)</text>
        <dbReference type="Rhea" id="RHEA:11484"/>
        <dbReference type="Rhea" id="RHEA-COMP:10350"/>
        <dbReference type="Rhea" id="RHEA-COMP:14399"/>
        <dbReference type="ChEBI" id="CHEBI:15378"/>
        <dbReference type="ChEBI" id="CHEBI:24646"/>
        <dbReference type="ChEBI" id="CHEBI:29033"/>
        <dbReference type="ChEBI" id="CHEBI:29034"/>
        <dbReference type="ChEBI" id="CHEBI:132124"/>
        <dbReference type="EC" id="7.1.1.8"/>
    </reaction>
</comment>
<proteinExistence type="predicted"/>
<feature type="transmembrane region" description="Helical" evidence="7">
    <location>
        <begin position="303"/>
        <end position="327"/>
    </location>
</feature>
<dbReference type="AlphaFoldDB" id="A0A4V3FIH3"/>
<feature type="transmembrane region" description="Helical" evidence="7">
    <location>
        <begin position="348"/>
        <end position="368"/>
    </location>
</feature>
<feature type="transmembrane region" description="Helical" evidence="7">
    <location>
        <begin position="187"/>
        <end position="208"/>
    </location>
</feature>
<evidence type="ECO:0000256" key="4">
    <source>
        <dbReference type="ARBA" id="ARBA00029351"/>
    </source>
</evidence>
<evidence type="ECO:0000256" key="6">
    <source>
        <dbReference type="SAM" id="MobiDB-lite"/>
    </source>
</evidence>
<dbReference type="InterPro" id="IPR027387">
    <property type="entry name" value="Cytb/b6-like_sf"/>
</dbReference>
<keyword evidence="7" id="KW-0472">Membrane</keyword>
<evidence type="ECO:0000256" key="5">
    <source>
        <dbReference type="ARBA" id="ARBA00029568"/>
    </source>
</evidence>
<feature type="transmembrane region" description="Helical" evidence="7">
    <location>
        <begin position="229"/>
        <end position="253"/>
    </location>
</feature>
<dbReference type="InterPro" id="IPR016174">
    <property type="entry name" value="Di-haem_cyt_TM"/>
</dbReference>
<feature type="transmembrane region" description="Helical" evidence="7">
    <location>
        <begin position="120"/>
        <end position="140"/>
    </location>
</feature>
<dbReference type="EMBL" id="SOCE01000003">
    <property type="protein sequence ID" value="TDU82403.1"/>
    <property type="molecule type" value="Genomic_DNA"/>
</dbReference>
<dbReference type="InterPro" id="IPR036150">
    <property type="entry name" value="Cyt_b/b6_C_sf"/>
</dbReference>
<dbReference type="PROSITE" id="PS51002">
    <property type="entry name" value="CYTB_NTER"/>
    <property type="match status" value="1"/>
</dbReference>
<reference evidence="9 10" key="1">
    <citation type="submission" date="2019-03" db="EMBL/GenBank/DDBJ databases">
        <title>Genomic Encyclopedia of Type Strains, Phase III (KMG-III): the genomes of soil and plant-associated and newly described type strains.</title>
        <authorList>
            <person name="Whitman W."/>
        </authorList>
    </citation>
    <scope>NUCLEOTIDE SEQUENCE [LARGE SCALE GENOMIC DNA]</scope>
    <source>
        <strain evidence="9 10">VKM Ac-2575</strain>
    </source>
</reference>
<keyword evidence="10" id="KW-1185">Reference proteome</keyword>
<dbReference type="InterPro" id="IPR005797">
    <property type="entry name" value="Cyt_b/b6_N"/>
</dbReference>
<dbReference type="GO" id="GO:0016020">
    <property type="term" value="C:membrane"/>
    <property type="evidence" value="ECO:0007669"/>
    <property type="project" value="InterPro"/>
</dbReference>
<evidence type="ECO:0000313" key="9">
    <source>
        <dbReference type="EMBL" id="TDU82403.1"/>
    </source>
</evidence>
<feature type="transmembrane region" description="Helical" evidence="7">
    <location>
        <begin position="87"/>
        <end position="108"/>
    </location>
</feature>
<dbReference type="GO" id="GO:0022904">
    <property type="term" value="P:respiratory electron transport chain"/>
    <property type="evidence" value="ECO:0007669"/>
    <property type="project" value="InterPro"/>
</dbReference>
<feature type="transmembrane region" description="Helical" evidence="7">
    <location>
        <begin position="20"/>
        <end position="43"/>
    </location>
</feature>
<dbReference type="EC" id="7.1.1.8" evidence="2"/>
<comment type="cofactor">
    <cofactor evidence="1">
        <name>heme</name>
        <dbReference type="ChEBI" id="CHEBI:30413"/>
    </cofactor>
</comment>
<dbReference type="GO" id="GO:0008121">
    <property type="term" value="F:quinol-cytochrome-c reductase activity"/>
    <property type="evidence" value="ECO:0007669"/>
    <property type="project" value="UniProtKB-EC"/>
</dbReference>
<evidence type="ECO:0000256" key="7">
    <source>
        <dbReference type="SAM" id="Phobius"/>
    </source>
</evidence>
<organism evidence="9 10">
    <name type="scientific">Kribbella voronezhensis</name>
    <dbReference type="NCBI Taxonomy" id="2512212"/>
    <lineage>
        <taxon>Bacteria</taxon>
        <taxon>Bacillati</taxon>
        <taxon>Actinomycetota</taxon>
        <taxon>Actinomycetes</taxon>
        <taxon>Propionibacteriales</taxon>
        <taxon>Kribbellaceae</taxon>
        <taxon>Kribbella</taxon>
    </lineage>
</organism>
<keyword evidence="7" id="KW-0812">Transmembrane</keyword>
<dbReference type="Proteomes" id="UP000295151">
    <property type="component" value="Unassembled WGS sequence"/>
</dbReference>
<evidence type="ECO:0000256" key="3">
    <source>
        <dbReference type="ARBA" id="ARBA00016116"/>
    </source>
</evidence>
<accession>A0A4V3FIH3</accession>
<feature type="transmembrane region" description="Helical" evidence="7">
    <location>
        <begin position="383"/>
        <end position="403"/>
    </location>
</feature>
<dbReference type="SUPFAM" id="SSF81342">
    <property type="entry name" value="Transmembrane di-heme cytochromes"/>
    <property type="match status" value="1"/>
</dbReference>
<gene>
    <name evidence="9" type="ORF">EV138_7293</name>
</gene>
<feature type="domain" description="Cytochrome b/b6 N-terminal region profile" evidence="8">
    <location>
        <begin position="1"/>
        <end position="217"/>
    </location>
</feature>
<evidence type="ECO:0000259" key="8">
    <source>
        <dbReference type="PROSITE" id="PS51002"/>
    </source>
</evidence>
<dbReference type="Pfam" id="PF13631">
    <property type="entry name" value="Cytochrom_B_N_2"/>
    <property type="match status" value="1"/>
</dbReference>
<dbReference type="OrthoDB" id="9804503at2"/>
<dbReference type="Gene3D" id="1.20.810.10">
    <property type="entry name" value="Cytochrome Bc1 Complex, Chain C"/>
    <property type="match status" value="1"/>
</dbReference>
<protein>
    <recommendedName>
        <fullName evidence="3">Cytochrome bc1 complex cytochrome b subunit</fullName>
        <ecNumber evidence="2">7.1.1.8</ecNumber>
    </recommendedName>
    <alternativeName>
        <fullName evidence="5">Cytochrome bc1 reductase complex subunit QcrB</fullName>
    </alternativeName>
</protein>
<name>A0A4V3FIH3_9ACTN</name>